<dbReference type="eggNOG" id="COG0476">
    <property type="taxonomic scope" value="Bacteria"/>
</dbReference>
<evidence type="ECO:0000313" key="16">
    <source>
        <dbReference type="Proteomes" id="UP000028252"/>
    </source>
</evidence>
<evidence type="ECO:0000256" key="12">
    <source>
        <dbReference type="ARBA" id="ARBA00075328"/>
    </source>
</evidence>
<keyword evidence="15" id="KW-0548">Nucleotidyltransferase</keyword>
<evidence type="ECO:0000256" key="10">
    <source>
        <dbReference type="ARBA" id="ARBA00073635"/>
    </source>
</evidence>
<dbReference type="PANTHER" id="PTHR10953">
    <property type="entry name" value="UBIQUITIN-ACTIVATING ENZYME E1"/>
    <property type="match status" value="1"/>
</dbReference>
<proteinExistence type="inferred from homology"/>
<dbReference type="RefSeq" id="WP_036184634.1">
    <property type="nucleotide sequence ID" value="NZ_JMQN01000015.1"/>
</dbReference>
<evidence type="ECO:0000256" key="5">
    <source>
        <dbReference type="ARBA" id="ARBA00022840"/>
    </source>
</evidence>
<keyword evidence="16" id="KW-1185">Reference proteome</keyword>
<comment type="catalytic activity">
    <reaction evidence="6">
        <text>[molybdopterin-synthase sulfur-carrier protein]-C-terminal Gly-Gly + ATP + H(+) = [molybdopterin-synthase sulfur-carrier protein]-C-terminal Gly-Gly-AMP + diphosphate</text>
        <dbReference type="Rhea" id="RHEA:43616"/>
        <dbReference type="Rhea" id="RHEA-COMP:12159"/>
        <dbReference type="Rhea" id="RHEA-COMP:12202"/>
        <dbReference type="ChEBI" id="CHEBI:15378"/>
        <dbReference type="ChEBI" id="CHEBI:30616"/>
        <dbReference type="ChEBI" id="CHEBI:33019"/>
        <dbReference type="ChEBI" id="CHEBI:90618"/>
        <dbReference type="ChEBI" id="CHEBI:90778"/>
        <dbReference type="EC" id="2.7.7.80"/>
    </reaction>
</comment>
<comment type="pathway">
    <text evidence="1">Cofactor biosynthesis; molybdopterin biosynthesis.</text>
</comment>
<dbReference type="Gene3D" id="3.40.50.720">
    <property type="entry name" value="NAD(P)-binding Rossmann-like Domain"/>
    <property type="match status" value="1"/>
</dbReference>
<evidence type="ECO:0000256" key="9">
    <source>
        <dbReference type="ARBA" id="ARBA00066884"/>
    </source>
</evidence>
<keyword evidence="3 15" id="KW-0808">Transferase</keyword>
<comment type="caution">
    <text evidence="15">The sequence shown here is derived from an EMBL/GenBank/DDBJ whole genome shotgun (WGS) entry which is preliminary data.</text>
</comment>
<dbReference type="InterPro" id="IPR035985">
    <property type="entry name" value="Ubiquitin-activating_enz"/>
</dbReference>
<evidence type="ECO:0000259" key="14">
    <source>
        <dbReference type="Pfam" id="PF00899"/>
    </source>
</evidence>
<evidence type="ECO:0000256" key="4">
    <source>
        <dbReference type="ARBA" id="ARBA00022741"/>
    </source>
</evidence>
<dbReference type="CDD" id="cd00757">
    <property type="entry name" value="ThiF_MoeB_HesA_family"/>
    <property type="match status" value="1"/>
</dbReference>
<dbReference type="GO" id="GO:0061605">
    <property type="term" value="F:molybdopterin-synthase adenylyltransferase activity"/>
    <property type="evidence" value="ECO:0007669"/>
    <property type="project" value="UniProtKB-EC"/>
</dbReference>
<name>A0A081G1G0_9GAMM</name>
<evidence type="ECO:0000256" key="6">
    <source>
        <dbReference type="ARBA" id="ARBA00052218"/>
    </source>
</evidence>
<dbReference type="STRING" id="1232683.ADIMK_1068"/>
<dbReference type="Pfam" id="PF00899">
    <property type="entry name" value="ThiF"/>
    <property type="match status" value="1"/>
</dbReference>
<comment type="function">
    <text evidence="7">Catalyzes the adenylation by ATP of the carboxyl group of the C-terminal glycine of sulfur carrier protein MoaD.</text>
</comment>
<evidence type="ECO:0000256" key="13">
    <source>
        <dbReference type="ARBA" id="ARBA00078531"/>
    </source>
</evidence>
<comment type="similarity">
    <text evidence="2">Belongs to the HesA/MoeB/ThiF family.</text>
</comment>
<evidence type="ECO:0000313" key="15">
    <source>
        <dbReference type="EMBL" id="KEA64615.1"/>
    </source>
</evidence>
<dbReference type="NCBIfam" id="NF004281">
    <property type="entry name" value="PRK05690.1"/>
    <property type="match status" value="1"/>
</dbReference>
<comment type="subunit">
    <text evidence="8">Homodimer. Forms a stable heterotetrameric complex of 2 MoeB and 2 MoaD during adenylation of MoaD.</text>
</comment>
<dbReference type="GO" id="GO:0008641">
    <property type="term" value="F:ubiquitin-like modifier activating enzyme activity"/>
    <property type="evidence" value="ECO:0007669"/>
    <property type="project" value="InterPro"/>
</dbReference>
<dbReference type="EMBL" id="JMQN01000015">
    <property type="protein sequence ID" value="KEA64615.1"/>
    <property type="molecule type" value="Genomic_DNA"/>
</dbReference>
<dbReference type="FunFam" id="3.40.50.720:FF:000033">
    <property type="entry name" value="Adenylyltransferase and sulfurtransferase MOCS3"/>
    <property type="match status" value="1"/>
</dbReference>
<evidence type="ECO:0000256" key="1">
    <source>
        <dbReference type="ARBA" id="ARBA00005046"/>
    </source>
</evidence>
<accession>A0A081G1G0</accession>
<feature type="domain" description="THIF-type NAD/FAD binding fold" evidence="14">
    <location>
        <begin position="10"/>
        <end position="245"/>
    </location>
</feature>
<protein>
    <recommendedName>
        <fullName evidence="10">Molybdopterin-synthase adenylyltransferase</fullName>
        <ecNumber evidence="9">2.7.7.80</ecNumber>
    </recommendedName>
    <alternativeName>
        <fullName evidence="13">MoaD protein adenylase</fullName>
    </alternativeName>
    <alternativeName>
        <fullName evidence="11">Molybdopterin-converting factor subunit 1 adenylase</fullName>
    </alternativeName>
    <alternativeName>
        <fullName evidence="12">Sulfur carrier protein MoaD adenylyltransferase</fullName>
    </alternativeName>
</protein>
<dbReference type="SUPFAM" id="SSF69572">
    <property type="entry name" value="Activating enzymes of the ubiquitin-like proteins"/>
    <property type="match status" value="1"/>
</dbReference>
<dbReference type="GO" id="GO:0005524">
    <property type="term" value="F:ATP binding"/>
    <property type="evidence" value="ECO:0007669"/>
    <property type="project" value="UniProtKB-KW"/>
</dbReference>
<dbReference type="InterPro" id="IPR000594">
    <property type="entry name" value="ThiF_NAD_FAD-bd"/>
</dbReference>
<sequence>MLSDQQLLRYSRQIMLPEVDIDGQQAWLDSRVLVIGLGGLGSPAAIYLASAGVGHLVLVDDDAVDLTNLQRQIVHTTERVGQPKVESARETLKALNPDIRIETLARRLEGEELAEQVAAADLVLDCSDNFTTRFALNRACVAAKTPLVSGAAIRFDGQISVFDPRIDGAPCYQCLYREGEDEQLSCSQSGVFAPLVGIIGAMQAAEGLKLLAGVGEPLVGRLLLLDGKRMEWRMLKLRRDPACPVCAAKVERDNGK</sequence>
<evidence type="ECO:0000256" key="2">
    <source>
        <dbReference type="ARBA" id="ARBA00009919"/>
    </source>
</evidence>
<evidence type="ECO:0000256" key="8">
    <source>
        <dbReference type="ARBA" id="ARBA00063809"/>
    </source>
</evidence>
<dbReference type="GO" id="GO:0005829">
    <property type="term" value="C:cytosol"/>
    <property type="evidence" value="ECO:0007669"/>
    <property type="project" value="TreeGrafter"/>
</dbReference>
<evidence type="ECO:0000256" key="7">
    <source>
        <dbReference type="ARBA" id="ARBA00055169"/>
    </source>
</evidence>
<evidence type="ECO:0000256" key="11">
    <source>
        <dbReference type="ARBA" id="ARBA00075110"/>
    </source>
</evidence>
<dbReference type="Proteomes" id="UP000028252">
    <property type="component" value="Unassembled WGS sequence"/>
</dbReference>
<dbReference type="OrthoDB" id="9804286at2"/>
<dbReference type="EC" id="2.7.7.80" evidence="9"/>
<keyword evidence="5" id="KW-0067">ATP-binding</keyword>
<dbReference type="InterPro" id="IPR045886">
    <property type="entry name" value="ThiF/MoeB/HesA"/>
</dbReference>
<dbReference type="AlphaFoldDB" id="A0A081G1G0"/>
<evidence type="ECO:0000256" key="3">
    <source>
        <dbReference type="ARBA" id="ARBA00022679"/>
    </source>
</evidence>
<dbReference type="PANTHER" id="PTHR10953:SF102">
    <property type="entry name" value="ADENYLYLTRANSFERASE AND SULFURTRANSFERASE MOCS3"/>
    <property type="match status" value="1"/>
</dbReference>
<organism evidence="15 16">
    <name type="scientific">Marinobacterium lacunae</name>
    <dbReference type="NCBI Taxonomy" id="1232683"/>
    <lineage>
        <taxon>Bacteria</taxon>
        <taxon>Pseudomonadati</taxon>
        <taxon>Pseudomonadota</taxon>
        <taxon>Gammaproteobacteria</taxon>
        <taxon>Oceanospirillales</taxon>
        <taxon>Oceanospirillaceae</taxon>
        <taxon>Marinobacterium</taxon>
    </lineage>
</organism>
<dbReference type="GO" id="GO:0004792">
    <property type="term" value="F:thiosulfate-cyanide sulfurtransferase activity"/>
    <property type="evidence" value="ECO:0007669"/>
    <property type="project" value="TreeGrafter"/>
</dbReference>
<gene>
    <name evidence="15" type="ORF">ADIMK_1068</name>
</gene>
<keyword evidence="4" id="KW-0547">Nucleotide-binding</keyword>
<dbReference type="PATRIC" id="fig|1232683.4.peg.1058"/>
<dbReference type="GO" id="GO:0008146">
    <property type="term" value="F:sulfotransferase activity"/>
    <property type="evidence" value="ECO:0007669"/>
    <property type="project" value="TreeGrafter"/>
</dbReference>
<reference evidence="15 16" key="1">
    <citation type="submission" date="2014-04" db="EMBL/GenBank/DDBJ databases">
        <title>Marinobacterium kochiensis sp. nov., isolated from sediment sample collected from Kochi backwaters in Kerala, India.</title>
        <authorList>
            <person name="Singh A."/>
            <person name="Pinnaka A.K."/>
        </authorList>
    </citation>
    <scope>NUCLEOTIDE SEQUENCE [LARGE SCALE GENOMIC DNA]</scope>
    <source>
        <strain evidence="15 16">AK27</strain>
    </source>
</reference>